<keyword evidence="10" id="KW-0408">Iron</keyword>
<evidence type="ECO:0000256" key="6">
    <source>
        <dbReference type="ARBA" id="ARBA00022692"/>
    </source>
</evidence>
<organism evidence="15">
    <name type="scientific">hydrothermal vent metagenome</name>
    <dbReference type="NCBI Taxonomy" id="652676"/>
    <lineage>
        <taxon>unclassified sequences</taxon>
        <taxon>metagenomes</taxon>
        <taxon>ecological metagenomes</taxon>
    </lineage>
</organism>
<sequence length="582" mass="65403">MSSTSTKKSFFSKKIIMGTTIGAATVFFFAGIIFWGGFHTAMEATNTLKFCISCHEMEEGVYKEYKPTIHYSNRSGVRTSCSDCHVPKPWAHKVVRKIKATNEIWHKLLGSIDTPEKFDAKRLELAKKVWISMKETDSRECRNCHHLDSMNPALQKPRARKQHLNAFTTGQTCIDCHKGIAHKNARDLLSDEELEQLEKPNPAFIKEIPQMFLDSLEQVELAEENAEIEAKEAAIKAKEKIQKQIDAAVARALGNSGVTNSNINGSSVSTSADKDFGIDWQAVPKYNITIFYPGQASMEWMLTGKDHGGARAFVKLGDRCTTCHAKETNKMGDLIVSGEKLETQETLIPGKRGHIPVSVQARYDDENLYMRFEWENSEHTPAPFIEGGKMDAKNQMKLAVLFATDEVEYAQQAGCWGACHHDLNTMPHHPAGEDVSKYIDESRTAIEVKGRRGKKRGGWNNLKDDEALKAEFNSNHFLDIIRYKAGEGKSEDGHILADRNMTSDGKTQFSAVLNSNNTWVVQMKRKLNSGNPADINMTTDKMYNFSFAIHDDYTTARYHHVSLGYFLGFDNDKAEVNAVKIN</sequence>
<evidence type="ECO:0000256" key="4">
    <source>
        <dbReference type="ARBA" id="ARBA00022475"/>
    </source>
</evidence>
<dbReference type="GO" id="GO:0046872">
    <property type="term" value="F:metal ion binding"/>
    <property type="evidence" value="ECO:0007669"/>
    <property type="project" value="UniProtKB-KW"/>
</dbReference>
<gene>
    <name evidence="15" type="ORF">MNBD_GAMMA01-226</name>
</gene>
<evidence type="ECO:0000256" key="13">
    <source>
        <dbReference type="SAM" id="Phobius"/>
    </source>
</evidence>
<keyword evidence="12" id="KW-0175">Coiled coil</keyword>
<dbReference type="GO" id="GO:0009055">
    <property type="term" value="F:electron transfer activity"/>
    <property type="evidence" value="ECO:0007669"/>
    <property type="project" value="TreeGrafter"/>
</dbReference>
<evidence type="ECO:0000256" key="7">
    <source>
        <dbReference type="ARBA" id="ARBA00022723"/>
    </source>
</evidence>
<evidence type="ECO:0000256" key="3">
    <source>
        <dbReference type="ARBA" id="ARBA00022448"/>
    </source>
</evidence>
<dbReference type="InterPro" id="IPR038266">
    <property type="entry name" value="NapC/NirT_cytc_sf"/>
</dbReference>
<dbReference type="InterPro" id="IPR036280">
    <property type="entry name" value="Multihaem_cyt_sf"/>
</dbReference>
<evidence type="ECO:0000256" key="8">
    <source>
        <dbReference type="ARBA" id="ARBA00022982"/>
    </source>
</evidence>
<dbReference type="GO" id="GO:0020037">
    <property type="term" value="F:heme binding"/>
    <property type="evidence" value="ECO:0007669"/>
    <property type="project" value="InterPro"/>
</dbReference>
<evidence type="ECO:0000313" key="15">
    <source>
        <dbReference type="EMBL" id="VAW40226.1"/>
    </source>
</evidence>
<evidence type="ECO:0000259" key="14">
    <source>
        <dbReference type="SMART" id="SM00887"/>
    </source>
</evidence>
<keyword evidence="7" id="KW-0479">Metal-binding</keyword>
<dbReference type="Gene3D" id="1.10.3820.10">
    <property type="entry name" value="Di-heme elbow motif domain"/>
    <property type="match status" value="1"/>
</dbReference>
<dbReference type="EMBL" id="UOEW01000260">
    <property type="protein sequence ID" value="VAW40226.1"/>
    <property type="molecule type" value="Genomic_DNA"/>
</dbReference>
<evidence type="ECO:0000256" key="12">
    <source>
        <dbReference type="SAM" id="Coils"/>
    </source>
</evidence>
<dbReference type="PANTHER" id="PTHR30333:SF1">
    <property type="entry name" value="CYTOCHROME C-TYPE PROTEIN NAPC"/>
    <property type="match status" value="1"/>
</dbReference>
<evidence type="ECO:0000256" key="11">
    <source>
        <dbReference type="ARBA" id="ARBA00023136"/>
    </source>
</evidence>
<dbReference type="PANTHER" id="PTHR30333">
    <property type="entry name" value="CYTOCHROME C-TYPE PROTEIN"/>
    <property type="match status" value="1"/>
</dbReference>
<name>A0A3B0W6H2_9ZZZZ</name>
<dbReference type="InterPro" id="IPR005126">
    <property type="entry name" value="NapC/NirT_cyt_c_N"/>
</dbReference>
<keyword evidence="8" id="KW-0249">Electron transport</keyword>
<evidence type="ECO:0000256" key="1">
    <source>
        <dbReference type="ARBA" id="ARBA00004236"/>
    </source>
</evidence>
<feature type="domain" description="Cytochrome c-552/DMSO reductase-like haem-binding" evidence="14">
    <location>
        <begin position="277"/>
        <end position="562"/>
    </location>
</feature>
<proteinExistence type="inferred from homology"/>
<dbReference type="FunFam" id="1.10.3820.10:FF:000001">
    <property type="entry name" value="Cytochrome c-type protein"/>
    <property type="match status" value="1"/>
</dbReference>
<reference evidence="15" key="1">
    <citation type="submission" date="2018-06" db="EMBL/GenBank/DDBJ databases">
        <authorList>
            <person name="Zhirakovskaya E."/>
        </authorList>
    </citation>
    <scope>NUCLEOTIDE SEQUENCE</scope>
</reference>
<feature type="coiled-coil region" evidence="12">
    <location>
        <begin position="216"/>
        <end position="251"/>
    </location>
</feature>
<keyword evidence="4" id="KW-1003">Cell membrane</keyword>
<dbReference type="GO" id="GO:0009061">
    <property type="term" value="P:anaerobic respiration"/>
    <property type="evidence" value="ECO:0007669"/>
    <property type="project" value="TreeGrafter"/>
</dbReference>
<dbReference type="InterPro" id="IPR051174">
    <property type="entry name" value="Cytochrome_c-type_ET"/>
</dbReference>
<comment type="similarity">
    <text evidence="2">Belongs to the NapC/NirT/NrfH family.</text>
</comment>
<dbReference type="Pfam" id="PF09459">
    <property type="entry name" value="EB_dh"/>
    <property type="match status" value="1"/>
</dbReference>
<dbReference type="AlphaFoldDB" id="A0A3B0W6H2"/>
<keyword evidence="9 13" id="KW-1133">Transmembrane helix</keyword>
<feature type="transmembrane region" description="Helical" evidence="13">
    <location>
        <begin position="15"/>
        <end position="38"/>
    </location>
</feature>
<evidence type="ECO:0000256" key="5">
    <source>
        <dbReference type="ARBA" id="ARBA00022617"/>
    </source>
</evidence>
<dbReference type="Pfam" id="PF03264">
    <property type="entry name" value="Cytochrom_NNT"/>
    <property type="match status" value="1"/>
</dbReference>
<keyword evidence="11 13" id="KW-0472">Membrane</keyword>
<keyword evidence="3" id="KW-0813">Transport</keyword>
<dbReference type="GO" id="GO:0005886">
    <property type="term" value="C:plasma membrane"/>
    <property type="evidence" value="ECO:0007669"/>
    <property type="project" value="UniProtKB-SubCell"/>
</dbReference>
<dbReference type="Gene3D" id="2.60.40.1190">
    <property type="match status" value="1"/>
</dbReference>
<protein>
    <submittedName>
        <fullName evidence="15">Cytochrome c-type protein NapC</fullName>
    </submittedName>
</protein>
<evidence type="ECO:0000256" key="10">
    <source>
        <dbReference type="ARBA" id="ARBA00023004"/>
    </source>
</evidence>
<dbReference type="SUPFAM" id="SSF48695">
    <property type="entry name" value="Multiheme cytochromes"/>
    <property type="match status" value="1"/>
</dbReference>
<evidence type="ECO:0000256" key="9">
    <source>
        <dbReference type="ARBA" id="ARBA00022989"/>
    </source>
</evidence>
<dbReference type="InterPro" id="IPR019020">
    <property type="entry name" value="Cyt-c552/DMSO_Rdtase_haem-bd"/>
</dbReference>
<keyword evidence="5" id="KW-0349">Heme</keyword>
<accession>A0A3B0W6H2</accession>
<keyword evidence="6 13" id="KW-0812">Transmembrane</keyword>
<dbReference type="SMART" id="SM00887">
    <property type="entry name" value="EB_dh"/>
    <property type="match status" value="1"/>
</dbReference>
<comment type="subcellular location">
    <subcellularLocation>
        <location evidence="1">Cell membrane</location>
    </subcellularLocation>
</comment>
<evidence type="ECO:0000256" key="2">
    <source>
        <dbReference type="ARBA" id="ARBA00007395"/>
    </source>
</evidence>